<keyword evidence="1" id="KW-0732">Signal</keyword>
<evidence type="ECO:0000256" key="1">
    <source>
        <dbReference type="SAM" id="SignalP"/>
    </source>
</evidence>
<feature type="chain" id="PRO_5002475327" evidence="1">
    <location>
        <begin position="21"/>
        <end position="233"/>
    </location>
</feature>
<gene>
    <name evidence="2" type="ORF">TW77_15105</name>
</gene>
<proteinExistence type="predicted"/>
<comment type="caution">
    <text evidence="2">The sequence shown here is derived from an EMBL/GenBank/DDBJ whole genome shotgun (WGS) entry which is preliminary data.</text>
</comment>
<accession>A0A0F4QIK8</accession>
<keyword evidence="3" id="KW-1185">Reference proteome</keyword>
<organism evidence="2 3">
    <name type="scientific">Pseudoalteromonas rubra</name>
    <dbReference type="NCBI Taxonomy" id="43658"/>
    <lineage>
        <taxon>Bacteria</taxon>
        <taxon>Pseudomonadati</taxon>
        <taxon>Pseudomonadota</taxon>
        <taxon>Gammaproteobacteria</taxon>
        <taxon>Alteromonadales</taxon>
        <taxon>Pseudoalteromonadaceae</taxon>
        <taxon>Pseudoalteromonas</taxon>
    </lineage>
</organism>
<evidence type="ECO:0000313" key="3">
    <source>
        <dbReference type="Proteomes" id="UP000033452"/>
    </source>
</evidence>
<name>A0A0F4QIK8_9GAMM</name>
<dbReference type="EMBL" id="JXYA01000036">
    <property type="protein sequence ID" value="KJZ07533.1"/>
    <property type="molecule type" value="Genomic_DNA"/>
</dbReference>
<reference evidence="2 3" key="1">
    <citation type="journal article" date="2015" name="BMC Genomics">
        <title>Genome mining reveals unlocked bioactive potential of marine Gram-negative bacteria.</title>
        <authorList>
            <person name="Machado H."/>
            <person name="Sonnenschein E.C."/>
            <person name="Melchiorsen J."/>
            <person name="Gram L."/>
        </authorList>
    </citation>
    <scope>NUCLEOTIDE SEQUENCE [LARGE SCALE GENOMIC DNA]</scope>
    <source>
        <strain evidence="2 3">S2471</strain>
    </source>
</reference>
<dbReference type="RefSeq" id="WP_046005819.1">
    <property type="nucleotide sequence ID" value="NZ_JXYA01000036.1"/>
</dbReference>
<sequence length="233" mass="25912">MTSYLLPVAAVATLSMPALALASIDLEAQLLSFDSQDHTIYLEAAPVPHTEQAMRLRFWAQCKDQQCGGPRFQRQMIRDLESAMPRDAFGVLNKVDVLPCQNVMKGCVSNLKAARVLLETNVSLEEWMSFDLNIFDLLVVSATSGASSALPLQACNYEATAGTCLMNENFEFTTLGPTSFSVTYEANWNDADQREDEQALHRFTHRNGYHCKEQADTMASHVRVTLTCEHQGL</sequence>
<dbReference type="PATRIC" id="fig|43658.5.peg.3198"/>
<dbReference type="AlphaFoldDB" id="A0A0F4QIK8"/>
<dbReference type="OrthoDB" id="9907356at2"/>
<feature type="signal peptide" evidence="1">
    <location>
        <begin position="1"/>
        <end position="20"/>
    </location>
</feature>
<dbReference type="Proteomes" id="UP000033452">
    <property type="component" value="Unassembled WGS sequence"/>
</dbReference>
<evidence type="ECO:0000313" key="2">
    <source>
        <dbReference type="EMBL" id="KJZ07533.1"/>
    </source>
</evidence>
<protein>
    <submittedName>
        <fullName evidence="2">Uncharacterized protein</fullName>
    </submittedName>
</protein>